<dbReference type="GO" id="GO:0000026">
    <property type="term" value="F:alpha-1,2-mannosyltransferase activity"/>
    <property type="evidence" value="ECO:0007669"/>
    <property type="project" value="TreeGrafter"/>
</dbReference>
<keyword evidence="2 8" id="KW-0328">Glycosyltransferase</keyword>
<feature type="transmembrane region" description="Helical" evidence="8">
    <location>
        <begin position="211"/>
        <end position="235"/>
    </location>
</feature>
<feature type="transmembrane region" description="Helical" evidence="8">
    <location>
        <begin position="258"/>
        <end position="285"/>
    </location>
</feature>
<dbReference type="EC" id="2.4.1.-" evidence="8"/>
<evidence type="ECO:0000256" key="7">
    <source>
        <dbReference type="ARBA" id="ARBA00023136"/>
    </source>
</evidence>
<comment type="subcellular location">
    <subcellularLocation>
        <location evidence="1 8">Endoplasmic reticulum membrane</location>
        <topology evidence="1 8">Multi-pass membrane protein</topology>
    </subcellularLocation>
</comment>
<evidence type="ECO:0000313" key="11">
    <source>
        <dbReference type="RefSeq" id="XP_046592118.1"/>
    </source>
</evidence>
<feature type="transmembrane region" description="Helical" evidence="8">
    <location>
        <begin position="318"/>
        <end position="337"/>
    </location>
</feature>
<evidence type="ECO:0000256" key="8">
    <source>
        <dbReference type="RuleBase" id="RU363075"/>
    </source>
</evidence>
<keyword evidence="4 8" id="KW-0812">Transmembrane</keyword>
<evidence type="ECO:0000313" key="9">
    <source>
        <dbReference type="Proteomes" id="UP000829291"/>
    </source>
</evidence>
<dbReference type="PANTHER" id="PTHR22760:SF4">
    <property type="entry name" value="GPI MANNOSYLTRANSFERASE 3"/>
    <property type="match status" value="1"/>
</dbReference>
<reference evidence="10 11" key="1">
    <citation type="submission" date="2025-05" db="UniProtKB">
        <authorList>
            <consortium name="RefSeq"/>
        </authorList>
    </citation>
    <scope>IDENTIFICATION</scope>
    <source>
        <tissue evidence="10 11">Thorax and Abdomen</tissue>
    </source>
</reference>
<name>A0A6J0BN01_NEOLC</name>
<proteinExistence type="inferred from homology"/>
<feature type="transmembrane region" description="Helical" evidence="8">
    <location>
        <begin position="349"/>
        <end position="367"/>
    </location>
</feature>
<feature type="transmembrane region" description="Helical" evidence="8">
    <location>
        <begin position="291"/>
        <end position="311"/>
    </location>
</feature>
<evidence type="ECO:0000256" key="1">
    <source>
        <dbReference type="ARBA" id="ARBA00004477"/>
    </source>
</evidence>
<accession>A0A6J0BN01</accession>
<dbReference type="GO" id="GO:0005789">
    <property type="term" value="C:endoplasmic reticulum membrane"/>
    <property type="evidence" value="ECO:0007669"/>
    <property type="project" value="UniProtKB-SubCell"/>
</dbReference>
<evidence type="ECO:0000313" key="10">
    <source>
        <dbReference type="RefSeq" id="XP_015516071.2"/>
    </source>
</evidence>
<evidence type="ECO:0000256" key="4">
    <source>
        <dbReference type="ARBA" id="ARBA00022692"/>
    </source>
</evidence>
<sequence>MGTAIKEPNIMILSNRIPRVLLYVIAWRLSSVFLVQTSDAADEYWQSVEVAHRLAFGYGHLTWEWREGIRSYIYPFLISLIYRILGFFHLDFATLIIIAPRIMQALLSAYADYRFYVWTKNKWALFSLCTNWFWYYNASRTLVNTLETSLTTIALSIFPWRNSNTKSVSYIWIVAWLCVVRPTAAVIWTPLCLYHLLTTPTSGRIVLLLSYLRIGMTTLSIATLVDTIGYGKFVLSHIEFLRINLINRVSDIYGTEPFFWYLTIGIPVILGLYYVIFLIGAWQVVQHPAKFHRQAVMLVVIGWTLAIYSMIPHKEIRFILPLLPFFTCLSTSGILSINNSVGPFPRKVFMAVLVLTNLLPGLYYSLIHSRGSLDVMKILRQEISSTDNDEVNILFLTPCHVTPFYSHLHANITARFLTCEPNLYRQNDHVNETEVFFANPNLWLKQTYSNTKDTEMPTHLVLFNALAPTIHQFLNKYRLIADLFHAYNAPSGHGQYLLIYKRK</sequence>
<comment type="similarity">
    <text evidence="8">Belongs to the glycosyltransferase 22 family.</text>
</comment>
<keyword evidence="3" id="KW-0808">Transferase</keyword>
<gene>
    <name evidence="10 11" type="primary">LOC107221555</name>
</gene>
<dbReference type="InParanoid" id="A0A6J0BN01"/>
<evidence type="ECO:0000256" key="6">
    <source>
        <dbReference type="ARBA" id="ARBA00022989"/>
    </source>
</evidence>
<dbReference type="Proteomes" id="UP000829291">
    <property type="component" value="Chromosome 4"/>
</dbReference>
<keyword evidence="5 8" id="KW-0256">Endoplasmic reticulum</keyword>
<organism evidence="9 10">
    <name type="scientific">Neodiprion lecontei</name>
    <name type="common">Redheaded pine sawfly</name>
    <dbReference type="NCBI Taxonomy" id="441921"/>
    <lineage>
        <taxon>Eukaryota</taxon>
        <taxon>Metazoa</taxon>
        <taxon>Ecdysozoa</taxon>
        <taxon>Arthropoda</taxon>
        <taxon>Hexapoda</taxon>
        <taxon>Insecta</taxon>
        <taxon>Pterygota</taxon>
        <taxon>Neoptera</taxon>
        <taxon>Endopterygota</taxon>
        <taxon>Hymenoptera</taxon>
        <taxon>Tenthredinoidea</taxon>
        <taxon>Diprionidae</taxon>
        <taxon>Diprioninae</taxon>
        <taxon>Neodiprion</taxon>
    </lineage>
</organism>
<evidence type="ECO:0000256" key="2">
    <source>
        <dbReference type="ARBA" id="ARBA00022676"/>
    </source>
</evidence>
<keyword evidence="9" id="KW-1185">Reference proteome</keyword>
<keyword evidence="6 8" id="KW-1133">Transmembrane helix</keyword>
<dbReference type="Pfam" id="PF03901">
    <property type="entry name" value="Glyco_transf_22"/>
    <property type="match status" value="1"/>
</dbReference>
<dbReference type="KEGG" id="nlo:107221555"/>
<dbReference type="RefSeq" id="XP_015516071.2">
    <property type="nucleotide sequence ID" value="XM_015660585.2"/>
</dbReference>
<dbReference type="FunCoup" id="A0A6J0BN01">
    <property type="interactions" value="1924"/>
</dbReference>
<dbReference type="GO" id="GO:0006506">
    <property type="term" value="P:GPI anchor biosynthetic process"/>
    <property type="evidence" value="ECO:0007669"/>
    <property type="project" value="TreeGrafter"/>
</dbReference>
<evidence type="ECO:0000256" key="3">
    <source>
        <dbReference type="ARBA" id="ARBA00022679"/>
    </source>
</evidence>
<dbReference type="RefSeq" id="XP_046592118.1">
    <property type="nucleotide sequence ID" value="XM_046736162.1"/>
</dbReference>
<evidence type="ECO:0000256" key="5">
    <source>
        <dbReference type="ARBA" id="ARBA00022824"/>
    </source>
</evidence>
<dbReference type="InterPro" id="IPR005599">
    <property type="entry name" value="GPI_mannosylTrfase"/>
</dbReference>
<keyword evidence="7 8" id="KW-0472">Membrane</keyword>
<feature type="transmembrane region" description="Helical" evidence="8">
    <location>
        <begin position="72"/>
        <end position="98"/>
    </location>
</feature>
<dbReference type="OrthoDB" id="416834at2759"/>
<protein>
    <recommendedName>
        <fullName evidence="8">Mannosyltransferase</fullName>
        <ecNumber evidence="8">2.4.1.-</ecNumber>
    </recommendedName>
</protein>
<feature type="transmembrane region" description="Helical" evidence="8">
    <location>
        <begin position="170"/>
        <end position="191"/>
    </location>
</feature>
<dbReference type="GeneID" id="107221555"/>
<dbReference type="PANTHER" id="PTHR22760">
    <property type="entry name" value="GLYCOSYLTRANSFERASE"/>
    <property type="match status" value="1"/>
</dbReference>